<feature type="compositionally biased region" description="Low complexity" evidence="1">
    <location>
        <begin position="35"/>
        <end position="49"/>
    </location>
</feature>
<evidence type="ECO:0000313" key="2">
    <source>
        <dbReference type="EMBL" id="MFH4984205.1"/>
    </source>
</evidence>
<dbReference type="AlphaFoldDB" id="A0ABD6EXM6"/>
<protein>
    <submittedName>
        <fullName evidence="2">Uncharacterized protein</fullName>
    </submittedName>
</protein>
<reference evidence="2 3" key="1">
    <citation type="submission" date="2024-08" db="EMBL/GenBank/DDBJ databases">
        <title>Gnathostoma spinigerum genome.</title>
        <authorList>
            <person name="Gonzalez-Bertolin B."/>
            <person name="Monzon S."/>
            <person name="Zaballos A."/>
            <person name="Jimenez P."/>
            <person name="Dekumyoy P."/>
            <person name="Varona S."/>
            <person name="Cuesta I."/>
            <person name="Sumanam S."/>
            <person name="Adisakwattana P."/>
            <person name="Gasser R.B."/>
            <person name="Hernandez-Gonzalez A."/>
            <person name="Young N.D."/>
            <person name="Perteguer M.J."/>
        </authorList>
    </citation>
    <scope>NUCLEOTIDE SEQUENCE [LARGE SCALE GENOMIC DNA]</scope>
    <source>
        <strain evidence="2">AL3</strain>
        <tissue evidence="2">Liver</tissue>
    </source>
</reference>
<name>A0ABD6EXM6_9BILA</name>
<proteinExistence type="predicted"/>
<comment type="caution">
    <text evidence="2">The sequence shown here is derived from an EMBL/GenBank/DDBJ whole genome shotgun (WGS) entry which is preliminary data.</text>
</comment>
<accession>A0ABD6EXM6</accession>
<dbReference type="Proteomes" id="UP001608902">
    <property type="component" value="Unassembled WGS sequence"/>
</dbReference>
<feature type="region of interest" description="Disordered" evidence="1">
    <location>
        <begin position="35"/>
        <end position="103"/>
    </location>
</feature>
<feature type="compositionally biased region" description="Polar residues" evidence="1">
    <location>
        <begin position="87"/>
        <end position="103"/>
    </location>
</feature>
<evidence type="ECO:0000313" key="3">
    <source>
        <dbReference type="Proteomes" id="UP001608902"/>
    </source>
</evidence>
<organism evidence="2 3">
    <name type="scientific">Gnathostoma spinigerum</name>
    <dbReference type="NCBI Taxonomy" id="75299"/>
    <lineage>
        <taxon>Eukaryota</taxon>
        <taxon>Metazoa</taxon>
        <taxon>Ecdysozoa</taxon>
        <taxon>Nematoda</taxon>
        <taxon>Chromadorea</taxon>
        <taxon>Rhabditida</taxon>
        <taxon>Spirurina</taxon>
        <taxon>Gnathostomatomorpha</taxon>
        <taxon>Gnathostomatoidea</taxon>
        <taxon>Gnathostomatidae</taxon>
        <taxon>Gnathostoma</taxon>
    </lineage>
</organism>
<evidence type="ECO:0000256" key="1">
    <source>
        <dbReference type="SAM" id="MobiDB-lite"/>
    </source>
</evidence>
<gene>
    <name evidence="2" type="ORF">AB6A40_010914</name>
</gene>
<sequence>MLKLGREKYGGNTATIFCKALLAIAELVDNVQATSHPHTSTRHTPFTSPRGKRTFSHALNDGRNMTFRGQNGTPRINIGFPRKPSNRRTSAITETTDSRPTTQ</sequence>
<dbReference type="EMBL" id="JBGFUD010015856">
    <property type="protein sequence ID" value="MFH4984205.1"/>
    <property type="molecule type" value="Genomic_DNA"/>
</dbReference>
<keyword evidence="3" id="KW-1185">Reference proteome</keyword>